<evidence type="ECO:0000313" key="6">
    <source>
        <dbReference type="EMBL" id="MBB5292369.1"/>
    </source>
</evidence>
<dbReference type="RefSeq" id="WP_183254668.1">
    <property type="nucleotide sequence ID" value="NZ_BAAAFF010000002.1"/>
</dbReference>
<dbReference type="GO" id="GO:0034755">
    <property type="term" value="P:iron ion transmembrane transport"/>
    <property type="evidence" value="ECO:0007669"/>
    <property type="project" value="TreeGrafter"/>
</dbReference>
<evidence type="ECO:0000256" key="1">
    <source>
        <dbReference type="ARBA" id="ARBA00004141"/>
    </source>
</evidence>
<keyword evidence="2 5" id="KW-0812">Transmembrane</keyword>
<evidence type="ECO:0000256" key="2">
    <source>
        <dbReference type="ARBA" id="ARBA00022692"/>
    </source>
</evidence>
<dbReference type="GO" id="GO:0005384">
    <property type="term" value="F:manganese ion transmembrane transporter activity"/>
    <property type="evidence" value="ECO:0007669"/>
    <property type="project" value="TreeGrafter"/>
</dbReference>
<dbReference type="GO" id="GO:0005886">
    <property type="term" value="C:plasma membrane"/>
    <property type="evidence" value="ECO:0007669"/>
    <property type="project" value="TreeGrafter"/>
</dbReference>
<proteinExistence type="predicted"/>
<organism evidence="6 7">
    <name type="scientific">Brevundimonas basaltis</name>
    <dbReference type="NCBI Taxonomy" id="472166"/>
    <lineage>
        <taxon>Bacteria</taxon>
        <taxon>Pseudomonadati</taxon>
        <taxon>Pseudomonadota</taxon>
        <taxon>Alphaproteobacteria</taxon>
        <taxon>Caulobacterales</taxon>
        <taxon>Caulobacteraceae</taxon>
        <taxon>Brevundimonas</taxon>
    </lineage>
</organism>
<gene>
    <name evidence="6" type="ORF">HNQ67_001889</name>
</gene>
<evidence type="ECO:0000313" key="7">
    <source>
        <dbReference type="Proteomes" id="UP000566663"/>
    </source>
</evidence>
<dbReference type="EMBL" id="JACHFZ010000003">
    <property type="protein sequence ID" value="MBB5292369.1"/>
    <property type="molecule type" value="Genomic_DNA"/>
</dbReference>
<dbReference type="NCBIfam" id="NF037982">
    <property type="entry name" value="Nramp_1"/>
    <property type="match status" value="2"/>
</dbReference>
<feature type="transmembrane region" description="Helical" evidence="5">
    <location>
        <begin position="166"/>
        <end position="183"/>
    </location>
</feature>
<evidence type="ECO:0000256" key="3">
    <source>
        <dbReference type="ARBA" id="ARBA00022989"/>
    </source>
</evidence>
<dbReference type="PANTHER" id="PTHR11706:SF3">
    <property type="entry name" value="METAL ION TRANSPORT PROTEIN"/>
    <property type="match status" value="1"/>
</dbReference>
<feature type="transmembrane region" description="Helical" evidence="5">
    <location>
        <begin position="137"/>
        <end position="154"/>
    </location>
</feature>
<feature type="transmembrane region" description="Helical" evidence="5">
    <location>
        <begin position="403"/>
        <end position="422"/>
    </location>
</feature>
<dbReference type="AlphaFoldDB" id="A0A7W8HYR1"/>
<feature type="transmembrane region" description="Helical" evidence="5">
    <location>
        <begin position="293"/>
        <end position="322"/>
    </location>
</feature>
<keyword evidence="7" id="KW-1185">Reference proteome</keyword>
<evidence type="ECO:0000256" key="5">
    <source>
        <dbReference type="SAM" id="Phobius"/>
    </source>
</evidence>
<reference evidence="6 7" key="1">
    <citation type="submission" date="2020-08" db="EMBL/GenBank/DDBJ databases">
        <title>Genomic Encyclopedia of Type Strains, Phase IV (KMG-IV): sequencing the most valuable type-strain genomes for metagenomic binning, comparative biology and taxonomic classification.</title>
        <authorList>
            <person name="Goeker M."/>
        </authorList>
    </citation>
    <scope>NUCLEOTIDE SEQUENCE [LARGE SCALE GENOMIC DNA]</scope>
    <source>
        <strain evidence="6 7">DSM 25335</strain>
    </source>
</reference>
<protein>
    <submittedName>
        <fullName evidence="6">Mn2+/Fe2+ NRAMP family transporter</fullName>
    </submittedName>
</protein>
<keyword evidence="4 5" id="KW-0472">Membrane</keyword>
<sequence length="430" mass="45420">MTDAPAPTTPSAGSHWRLIGPGIVAAATGVGAGDLVATLVAGSMFGYALLWAAVVGTLLKISLAEGVGRWSLASGRTIFEGWSSLGPGWFGGRLNWASAYFGVYVAVWGFVYGATAMTASALPLAALLDGTALALDLKGWAMICGVVGLILVWFNRYPVFEKLMTALVAVMFVTVVGLAVIVAPDLPAMARGLVPTLPEGSTFYTLGLIGGVGGTITLAAYGYWIGEKGWRGPAWMRVMRLDNRVGYAVTGVFVVAMLIVGAELLYASNIALARGDRGLLDLDGVLRERFGDVVGVMFLVGFFAASFSSLIGVWHGVSLMFADFWAHLRGRAADPTARGEGSPAFRGYLLWLTVPPMALLFMDRPFGLIVAYGALGALFMPFLALTLIWLLNSSRTPAGWRSGWLSNSMLIAGGLLFCVLAGRELIGLFS</sequence>
<feature type="transmembrane region" description="Helical" evidence="5">
    <location>
        <begin position="245"/>
        <end position="273"/>
    </location>
</feature>
<dbReference type="Proteomes" id="UP000566663">
    <property type="component" value="Unassembled WGS sequence"/>
</dbReference>
<feature type="transmembrane region" description="Helical" evidence="5">
    <location>
        <begin position="101"/>
        <end position="125"/>
    </location>
</feature>
<comment type="caution">
    <text evidence="6">The sequence shown here is derived from an EMBL/GenBank/DDBJ whole genome shotgun (WGS) entry which is preliminary data.</text>
</comment>
<evidence type="ECO:0000256" key="4">
    <source>
        <dbReference type="ARBA" id="ARBA00023136"/>
    </source>
</evidence>
<keyword evidence="3 5" id="KW-1133">Transmembrane helix</keyword>
<comment type="subcellular location">
    <subcellularLocation>
        <location evidence="1">Membrane</location>
        <topology evidence="1">Multi-pass membrane protein</topology>
    </subcellularLocation>
</comment>
<feature type="transmembrane region" description="Helical" evidence="5">
    <location>
        <begin position="35"/>
        <end position="59"/>
    </location>
</feature>
<dbReference type="GO" id="GO:0015086">
    <property type="term" value="F:cadmium ion transmembrane transporter activity"/>
    <property type="evidence" value="ECO:0007669"/>
    <property type="project" value="TreeGrafter"/>
</dbReference>
<feature type="transmembrane region" description="Helical" evidence="5">
    <location>
        <begin position="368"/>
        <end position="391"/>
    </location>
</feature>
<dbReference type="PANTHER" id="PTHR11706">
    <property type="entry name" value="SOLUTE CARRIER PROTEIN FAMILY 11 MEMBER"/>
    <property type="match status" value="1"/>
</dbReference>
<feature type="transmembrane region" description="Helical" evidence="5">
    <location>
        <begin position="203"/>
        <end position="224"/>
    </location>
</feature>
<feature type="transmembrane region" description="Helical" evidence="5">
    <location>
        <begin position="343"/>
        <end position="362"/>
    </location>
</feature>
<name>A0A7W8HYR1_9CAUL</name>
<dbReference type="Pfam" id="PF01566">
    <property type="entry name" value="Nramp"/>
    <property type="match status" value="1"/>
</dbReference>
<dbReference type="InterPro" id="IPR001046">
    <property type="entry name" value="NRAMP_fam"/>
</dbReference>
<accession>A0A7W8HYR1</accession>